<dbReference type="Pfam" id="PF00512">
    <property type="entry name" value="HisKA"/>
    <property type="match status" value="1"/>
</dbReference>
<dbReference type="Pfam" id="PF02518">
    <property type="entry name" value="HATPase_c"/>
    <property type="match status" value="1"/>
</dbReference>
<dbReference type="EC" id="2.7.13.3" evidence="2"/>
<dbReference type="Gene3D" id="3.30.565.10">
    <property type="entry name" value="Histidine kinase-like ATPase, C-terminal domain"/>
    <property type="match status" value="1"/>
</dbReference>
<name>A0A419W3B6_9BACT</name>
<dbReference type="InterPro" id="IPR003661">
    <property type="entry name" value="HisK_dim/P_dom"/>
</dbReference>
<dbReference type="InterPro" id="IPR003594">
    <property type="entry name" value="HATPase_dom"/>
</dbReference>
<evidence type="ECO:0000256" key="4">
    <source>
        <dbReference type="ARBA" id="ARBA00022679"/>
    </source>
</evidence>
<dbReference type="PANTHER" id="PTHR43711">
    <property type="entry name" value="TWO-COMPONENT HISTIDINE KINASE"/>
    <property type="match status" value="1"/>
</dbReference>
<feature type="domain" description="Histidine kinase" evidence="7">
    <location>
        <begin position="31"/>
        <end position="245"/>
    </location>
</feature>
<dbReference type="InterPro" id="IPR005467">
    <property type="entry name" value="His_kinase_dom"/>
</dbReference>
<dbReference type="OrthoDB" id="594725at2"/>
<evidence type="ECO:0000256" key="5">
    <source>
        <dbReference type="ARBA" id="ARBA00022777"/>
    </source>
</evidence>
<dbReference type="SMART" id="SM00387">
    <property type="entry name" value="HATPase_c"/>
    <property type="match status" value="1"/>
</dbReference>
<comment type="caution">
    <text evidence="8">The sequence shown here is derived from an EMBL/GenBank/DDBJ whole genome shotgun (WGS) entry which is preliminary data.</text>
</comment>
<keyword evidence="6" id="KW-0902">Two-component regulatory system</keyword>
<dbReference type="CDD" id="cd00082">
    <property type="entry name" value="HisKA"/>
    <property type="match status" value="1"/>
</dbReference>
<dbReference type="InterPro" id="IPR004358">
    <property type="entry name" value="Sig_transdc_His_kin-like_C"/>
</dbReference>
<keyword evidence="9" id="KW-1185">Reference proteome</keyword>
<comment type="catalytic activity">
    <reaction evidence="1">
        <text>ATP + protein L-histidine = ADP + protein N-phospho-L-histidine.</text>
        <dbReference type="EC" id="2.7.13.3"/>
    </reaction>
</comment>
<keyword evidence="5" id="KW-0418">Kinase</keyword>
<evidence type="ECO:0000256" key="6">
    <source>
        <dbReference type="ARBA" id="ARBA00023012"/>
    </source>
</evidence>
<evidence type="ECO:0000313" key="9">
    <source>
        <dbReference type="Proteomes" id="UP000283387"/>
    </source>
</evidence>
<dbReference type="SUPFAM" id="SSF55874">
    <property type="entry name" value="ATPase domain of HSP90 chaperone/DNA topoisomerase II/histidine kinase"/>
    <property type="match status" value="1"/>
</dbReference>
<dbReference type="SMART" id="SM00388">
    <property type="entry name" value="HisKA"/>
    <property type="match status" value="1"/>
</dbReference>
<protein>
    <recommendedName>
        <fullName evidence="2">histidine kinase</fullName>
        <ecNumber evidence="2">2.7.13.3</ecNumber>
    </recommendedName>
</protein>
<evidence type="ECO:0000313" key="8">
    <source>
        <dbReference type="EMBL" id="RKD89953.1"/>
    </source>
</evidence>
<dbReference type="PROSITE" id="PS50109">
    <property type="entry name" value="HIS_KIN"/>
    <property type="match status" value="1"/>
</dbReference>
<dbReference type="Proteomes" id="UP000283387">
    <property type="component" value="Unassembled WGS sequence"/>
</dbReference>
<dbReference type="Gene3D" id="1.10.287.130">
    <property type="match status" value="1"/>
</dbReference>
<dbReference type="InterPro" id="IPR050736">
    <property type="entry name" value="Sensor_HK_Regulatory"/>
</dbReference>
<keyword evidence="3" id="KW-0597">Phosphoprotein</keyword>
<dbReference type="RefSeq" id="WP_120271396.1">
    <property type="nucleotide sequence ID" value="NZ_RAPN01000001.1"/>
</dbReference>
<evidence type="ECO:0000256" key="2">
    <source>
        <dbReference type="ARBA" id="ARBA00012438"/>
    </source>
</evidence>
<evidence type="ECO:0000259" key="7">
    <source>
        <dbReference type="PROSITE" id="PS50109"/>
    </source>
</evidence>
<dbReference type="GO" id="GO:0000155">
    <property type="term" value="F:phosphorelay sensor kinase activity"/>
    <property type="evidence" value="ECO:0007669"/>
    <property type="project" value="InterPro"/>
</dbReference>
<evidence type="ECO:0000256" key="3">
    <source>
        <dbReference type="ARBA" id="ARBA00022553"/>
    </source>
</evidence>
<accession>A0A419W3B6</accession>
<dbReference type="InterPro" id="IPR036890">
    <property type="entry name" value="HATPase_C_sf"/>
</dbReference>
<dbReference type="InterPro" id="IPR036097">
    <property type="entry name" value="HisK_dim/P_sf"/>
</dbReference>
<dbReference type="EMBL" id="RAPN01000001">
    <property type="protein sequence ID" value="RKD89953.1"/>
    <property type="molecule type" value="Genomic_DNA"/>
</dbReference>
<evidence type="ECO:0000256" key="1">
    <source>
        <dbReference type="ARBA" id="ARBA00000085"/>
    </source>
</evidence>
<reference evidence="8 9" key="1">
    <citation type="submission" date="2018-09" db="EMBL/GenBank/DDBJ databases">
        <title>Genomic Encyclopedia of Archaeal and Bacterial Type Strains, Phase II (KMG-II): from individual species to whole genera.</title>
        <authorList>
            <person name="Goeker M."/>
        </authorList>
    </citation>
    <scope>NUCLEOTIDE SEQUENCE [LARGE SCALE GENOMIC DNA]</scope>
    <source>
        <strain evidence="8 9">DSM 27148</strain>
    </source>
</reference>
<dbReference type="PANTHER" id="PTHR43711:SF1">
    <property type="entry name" value="HISTIDINE KINASE 1"/>
    <property type="match status" value="1"/>
</dbReference>
<sequence length="246" mass="27700">MTFNLKDIEDGEIQSLIRQAEFDSGKQVISLISHEMRTPLSIISSNVQLLKSFSFNLDDKMVKDTFTLCEEAISSLTKFIENIYFLNSAFKGDVRVHCSPVDLNSFIDDVVRQVANSEFNQSRICVKKEILSEPFFTDKVLLKRCLDSLLTNALNFSSEDVQMEVLSGKNELVITIADHGIGIPEDELDLVFEPFKRCSNVRMISGCGIGLPIVKMCVDLLKGRIDFTSKVNQGTEFIIKISNHEC</sequence>
<dbReference type="SUPFAM" id="SSF47384">
    <property type="entry name" value="Homodimeric domain of signal transducing histidine kinase"/>
    <property type="match status" value="1"/>
</dbReference>
<organism evidence="8 9">
    <name type="scientific">Mangrovibacterium diazotrophicum</name>
    <dbReference type="NCBI Taxonomy" id="1261403"/>
    <lineage>
        <taxon>Bacteria</taxon>
        <taxon>Pseudomonadati</taxon>
        <taxon>Bacteroidota</taxon>
        <taxon>Bacteroidia</taxon>
        <taxon>Marinilabiliales</taxon>
        <taxon>Prolixibacteraceae</taxon>
        <taxon>Mangrovibacterium</taxon>
    </lineage>
</organism>
<keyword evidence="4" id="KW-0808">Transferase</keyword>
<dbReference type="PRINTS" id="PR00344">
    <property type="entry name" value="BCTRLSENSOR"/>
</dbReference>
<proteinExistence type="predicted"/>
<dbReference type="AlphaFoldDB" id="A0A419W3B6"/>
<gene>
    <name evidence="8" type="ORF">BC643_0287</name>
</gene>